<organism evidence="2 3">
    <name type="scientific">Paenibacillus donghaensis</name>
    <dbReference type="NCBI Taxonomy" id="414771"/>
    <lineage>
        <taxon>Bacteria</taxon>
        <taxon>Bacillati</taxon>
        <taxon>Bacillota</taxon>
        <taxon>Bacilli</taxon>
        <taxon>Bacillales</taxon>
        <taxon>Paenibacillaceae</taxon>
        <taxon>Paenibacillus</taxon>
    </lineage>
</organism>
<accession>A0A2Z2KI45</accession>
<reference evidence="2 3" key="1">
    <citation type="submission" date="2017-06" db="EMBL/GenBank/DDBJ databases">
        <title>Complete genome sequence of Paenibacillus donghaensis KCTC 13049T isolated from East Sea sediment, South Korea.</title>
        <authorList>
            <person name="Jung B.K."/>
            <person name="Hong S.-J."/>
            <person name="Shin J.-H."/>
        </authorList>
    </citation>
    <scope>NUCLEOTIDE SEQUENCE [LARGE SCALE GENOMIC DNA]</scope>
    <source>
        <strain evidence="2 3">KCTC 13049</strain>
    </source>
</reference>
<protein>
    <submittedName>
        <fullName evidence="2">Uncharacterized protein</fullName>
    </submittedName>
</protein>
<dbReference type="OrthoDB" id="2649410at2"/>
<keyword evidence="3" id="KW-1185">Reference proteome</keyword>
<dbReference type="Proteomes" id="UP000249890">
    <property type="component" value="Chromosome"/>
</dbReference>
<feature type="compositionally biased region" description="Polar residues" evidence="1">
    <location>
        <begin position="9"/>
        <end position="26"/>
    </location>
</feature>
<name>A0A2Z2KI45_9BACL</name>
<dbReference type="RefSeq" id="WP_087916868.1">
    <property type="nucleotide sequence ID" value="NZ_CP021780.1"/>
</dbReference>
<proteinExistence type="predicted"/>
<evidence type="ECO:0000313" key="2">
    <source>
        <dbReference type="EMBL" id="ASA22870.1"/>
    </source>
</evidence>
<evidence type="ECO:0000313" key="3">
    <source>
        <dbReference type="Proteomes" id="UP000249890"/>
    </source>
</evidence>
<evidence type="ECO:0000256" key="1">
    <source>
        <dbReference type="SAM" id="MobiDB-lite"/>
    </source>
</evidence>
<dbReference type="AlphaFoldDB" id="A0A2Z2KI45"/>
<gene>
    <name evidence="2" type="ORF">B9T62_19915</name>
</gene>
<dbReference type="EMBL" id="CP021780">
    <property type="protein sequence ID" value="ASA22870.1"/>
    <property type="molecule type" value="Genomic_DNA"/>
</dbReference>
<feature type="compositionally biased region" description="Basic and acidic residues" evidence="1">
    <location>
        <begin position="46"/>
        <end position="55"/>
    </location>
</feature>
<dbReference type="KEGG" id="pdh:B9T62_19915"/>
<feature type="region of interest" description="Disordered" evidence="1">
    <location>
        <begin position="1"/>
        <end position="65"/>
    </location>
</feature>
<sequence>MAENDHVQQEQNHNTTESAEFQNQVTRDFVEDKTGAPVDQGPVSEKTARLSDDQNRLITVHNRRT</sequence>